<protein>
    <recommendedName>
        <fullName evidence="4">Transmembrane protein</fullName>
    </recommendedName>
</protein>
<keyword evidence="1" id="KW-0812">Transmembrane</keyword>
<dbReference type="Proteomes" id="UP000704712">
    <property type="component" value="Unassembled WGS sequence"/>
</dbReference>
<dbReference type="AlphaFoldDB" id="A0A8S9UAW5"/>
<dbReference type="EMBL" id="JAACNO010001745">
    <property type="protein sequence ID" value="KAF4137941.1"/>
    <property type="molecule type" value="Genomic_DNA"/>
</dbReference>
<organism evidence="2 3">
    <name type="scientific">Phytophthora infestans</name>
    <name type="common">Potato late blight agent</name>
    <name type="synonym">Botrytis infestans</name>
    <dbReference type="NCBI Taxonomy" id="4787"/>
    <lineage>
        <taxon>Eukaryota</taxon>
        <taxon>Sar</taxon>
        <taxon>Stramenopiles</taxon>
        <taxon>Oomycota</taxon>
        <taxon>Peronosporomycetes</taxon>
        <taxon>Peronosporales</taxon>
        <taxon>Peronosporaceae</taxon>
        <taxon>Phytophthora</taxon>
    </lineage>
</organism>
<evidence type="ECO:0000313" key="3">
    <source>
        <dbReference type="Proteomes" id="UP000704712"/>
    </source>
</evidence>
<name>A0A8S9UAW5_PHYIN</name>
<gene>
    <name evidence="2" type="ORF">GN958_ATG12894</name>
</gene>
<reference evidence="2" key="1">
    <citation type="submission" date="2020-03" db="EMBL/GenBank/DDBJ databases">
        <title>Hybrid Assembly of Korean Phytophthora infestans isolates.</title>
        <authorList>
            <person name="Prokchorchik M."/>
            <person name="Lee Y."/>
            <person name="Seo J."/>
            <person name="Cho J.-H."/>
            <person name="Park Y.-E."/>
            <person name="Jang D.-C."/>
            <person name="Im J.-S."/>
            <person name="Choi J.-G."/>
            <person name="Park H.-J."/>
            <person name="Lee G.-B."/>
            <person name="Lee Y.-G."/>
            <person name="Hong S.-Y."/>
            <person name="Cho K."/>
            <person name="Sohn K.H."/>
        </authorList>
    </citation>
    <scope>NUCLEOTIDE SEQUENCE</scope>
    <source>
        <strain evidence="2">KR_2_A2</strain>
    </source>
</reference>
<evidence type="ECO:0008006" key="4">
    <source>
        <dbReference type="Google" id="ProtNLM"/>
    </source>
</evidence>
<sequence>MSSAHKNGENMQKKLERQWIRLSSLQSRLSKRIRSLTKTRYFANTSSVFLMIVLFASAISTLNKKITVAAQVKTRDPSIARRPAFAVVSNHEMNPDTHITMDLYDRFCSVHDYNDDNRVKLVTMTDGHI</sequence>
<keyword evidence="1" id="KW-0472">Membrane</keyword>
<evidence type="ECO:0000313" key="2">
    <source>
        <dbReference type="EMBL" id="KAF4137941.1"/>
    </source>
</evidence>
<accession>A0A8S9UAW5</accession>
<comment type="caution">
    <text evidence="2">The sequence shown here is derived from an EMBL/GenBank/DDBJ whole genome shotgun (WGS) entry which is preliminary data.</text>
</comment>
<proteinExistence type="predicted"/>
<feature type="transmembrane region" description="Helical" evidence="1">
    <location>
        <begin position="41"/>
        <end position="62"/>
    </location>
</feature>
<evidence type="ECO:0000256" key="1">
    <source>
        <dbReference type="SAM" id="Phobius"/>
    </source>
</evidence>
<keyword evidence="1" id="KW-1133">Transmembrane helix</keyword>